<dbReference type="PANTHER" id="PTHR23389:SF6">
    <property type="entry name" value="REPLICATION FACTOR C SUBUNIT 1"/>
    <property type="match status" value="1"/>
</dbReference>
<dbReference type="OrthoDB" id="10064318at2759"/>
<evidence type="ECO:0000259" key="3">
    <source>
        <dbReference type="Pfam" id="PF00004"/>
    </source>
</evidence>
<dbReference type="GO" id="GO:0006260">
    <property type="term" value="P:DNA replication"/>
    <property type="evidence" value="ECO:0007669"/>
    <property type="project" value="UniProtKB-KW"/>
</dbReference>
<keyword evidence="1" id="KW-0235">DNA replication</keyword>
<evidence type="ECO:0000256" key="2">
    <source>
        <dbReference type="SAM" id="MobiDB-lite"/>
    </source>
</evidence>
<dbReference type="STRING" id="294746.A5DI62"/>
<dbReference type="InParanoid" id="A5DI62"/>
<dbReference type="SUPFAM" id="SSF52540">
    <property type="entry name" value="P-loop containing nucleoside triphosphate hydrolases"/>
    <property type="match status" value="1"/>
</dbReference>
<dbReference type="EMBL" id="CH408157">
    <property type="protein sequence ID" value="EDK38865.2"/>
    <property type="molecule type" value="Genomic_DNA"/>
</dbReference>
<evidence type="ECO:0000313" key="4">
    <source>
        <dbReference type="EMBL" id="EDK38865.2"/>
    </source>
</evidence>
<name>A5DI62_PICGU</name>
<dbReference type="OMA" id="YVHEINS"/>
<dbReference type="Gene3D" id="3.40.50.300">
    <property type="entry name" value="P-loop containing nucleotide triphosphate hydrolases"/>
    <property type="match status" value="1"/>
</dbReference>
<dbReference type="GO" id="GO:0005524">
    <property type="term" value="F:ATP binding"/>
    <property type="evidence" value="ECO:0007669"/>
    <property type="project" value="InterPro"/>
</dbReference>
<feature type="domain" description="ATPase AAA-type core" evidence="3">
    <location>
        <begin position="511"/>
        <end position="625"/>
    </location>
</feature>
<dbReference type="VEuPathDB" id="FungiDB:PGUG_02963"/>
<dbReference type="PANTHER" id="PTHR23389">
    <property type="entry name" value="CHROMOSOME TRANSMISSION FIDELITY FACTOR 18"/>
    <property type="match status" value="1"/>
</dbReference>
<dbReference type="RefSeq" id="XP_001485234.2">
    <property type="nucleotide sequence ID" value="XM_001485184.1"/>
</dbReference>
<dbReference type="AlphaFoldDB" id="A5DI62"/>
<dbReference type="eggNOG" id="KOG1968">
    <property type="taxonomic scope" value="Eukaryota"/>
</dbReference>
<dbReference type="KEGG" id="pgu:PGUG_02963"/>
<dbReference type="GO" id="GO:0003677">
    <property type="term" value="F:DNA binding"/>
    <property type="evidence" value="ECO:0007669"/>
    <property type="project" value="TreeGrafter"/>
</dbReference>
<feature type="compositionally biased region" description="Polar residues" evidence="2">
    <location>
        <begin position="40"/>
        <end position="50"/>
    </location>
</feature>
<feature type="compositionally biased region" description="Polar residues" evidence="2">
    <location>
        <begin position="10"/>
        <end position="24"/>
    </location>
</feature>
<dbReference type="GO" id="GO:0016887">
    <property type="term" value="F:ATP hydrolysis activity"/>
    <property type="evidence" value="ECO:0007669"/>
    <property type="project" value="InterPro"/>
</dbReference>
<dbReference type="Pfam" id="PF00004">
    <property type="entry name" value="AAA"/>
    <property type="match status" value="1"/>
</dbReference>
<evidence type="ECO:0000313" key="5">
    <source>
        <dbReference type="Proteomes" id="UP000001997"/>
    </source>
</evidence>
<dbReference type="InterPro" id="IPR027417">
    <property type="entry name" value="P-loop_NTPase"/>
</dbReference>
<keyword evidence="5" id="KW-1185">Reference proteome</keyword>
<evidence type="ECO:0000256" key="1">
    <source>
        <dbReference type="ARBA" id="ARBA00022705"/>
    </source>
</evidence>
<dbReference type="GO" id="GO:0005634">
    <property type="term" value="C:nucleus"/>
    <property type="evidence" value="ECO:0007669"/>
    <property type="project" value="TreeGrafter"/>
</dbReference>
<proteinExistence type="predicted"/>
<organism evidence="4 5">
    <name type="scientific">Meyerozyma guilliermondii (strain ATCC 6260 / CBS 566 / DSM 6381 / JCM 1539 / NBRC 10279 / NRRL Y-324)</name>
    <name type="common">Yeast</name>
    <name type="synonym">Candida guilliermondii</name>
    <dbReference type="NCBI Taxonomy" id="294746"/>
    <lineage>
        <taxon>Eukaryota</taxon>
        <taxon>Fungi</taxon>
        <taxon>Dikarya</taxon>
        <taxon>Ascomycota</taxon>
        <taxon>Saccharomycotina</taxon>
        <taxon>Pichiomycetes</taxon>
        <taxon>Debaryomycetaceae</taxon>
        <taxon>Meyerozyma</taxon>
    </lineage>
</organism>
<accession>A5DI62</accession>
<sequence>MLEAGHEGSETQLGATMSRNSFSNEDMEHSDFSDGHCASSFATPNNSSFTNDKRSDEDNTDYDEPASGIVVQRPKSKKSIMDFFGDLSRSQNNHLAQDRDTAQHIKTFEPALGVKHKTLKQMNKENTIKNAVNITNLEQKFYDEGIKSVTAKEFLASFGPSARKTLLKVETDKRDNSKTSTEVVPEPIIVDEDITEDIPEDIMEVESKIYNNATRRMSARDYLMLKPKRKSYFAVIKLPSSRLREIAEPKVAKSLVVKLKVDAGKLKQLSNPLFSRGTNSNIDLPGTSAKSLFQSMMQRATAIEPRLSPLQKLKELEPPIILRDSFHVRNVESEEARPLTGLKPRKTTVPCISHEDYFDGQQSKIFEEPRKISKKQNGFQSFSELKQYVENKVPSIHSYSPLTSIYNRIEKVYSSPQDPVSDCEVVDLTREEQENHKQSDSLWTDQFAPRSSTDVLVDPAQQRHLRTWITTTLDKLKSQSSSNFKRSRSDTLDDFIDDTEIDDEEPTYPIMILVGPHGCGKSSAVYAAAQEFNGYVHEVNTGQGRGRKDILSNIKEIATTHLVHRSNNEVKGDFQKGILLFEDCDILFDQDKTFWSVIYETMDVTRRPIILTCHDMSMIPNNILNLAQEAGTILDFSRKGSKSVIKDYIWLCGISQGFDIDDSILSKLDPNDLRSGLMSTQVLCNSKPLCSAESEITLTSISFEAKDIIESGYSLESVASQADALSLSDVIGERTKSQFQHSVMVNEFVDQNIIDETSLLQLPSLPFEPNFGHILYESDLISWDGPQEPILIPFNYLRDEVITFVSSRSRKLTLSMQEYLSMNEGPRNTRSSSRSPTEWTPEPIGIDENSIGFQLSCGPFMTDFFPVVQLWASFQISLDKTEAELLQSKDISVKRFLRWRQFQHNPQHLLRLGLSQARIHSQHLGS</sequence>
<dbReference type="HOGENOM" id="CLU_013192_0_0_1"/>
<dbReference type="Proteomes" id="UP000001997">
    <property type="component" value="Unassembled WGS sequence"/>
</dbReference>
<protein>
    <recommendedName>
        <fullName evidence="3">ATPase AAA-type core domain-containing protein</fullName>
    </recommendedName>
</protein>
<reference evidence="4 5" key="1">
    <citation type="journal article" date="2009" name="Nature">
        <title>Evolution of pathogenicity and sexual reproduction in eight Candida genomes.</title>
        <authorList>
            <person name="Butler G."/>
            <person name="Rasmussen M.D."/>
            <person name="Lin M.F."/>
            <person name="Santos M.A."/>
            <person name="Sakthikumar S."/>
            <person name="Munro C.A."/>
            <person name="Rheinbay E."/>
            <person name="Grabherr M."/>
            <person name="Forche A."/>
            <person name="Reedy J.L."/>
            <person name="Agrafioti I."/>
            <person name="Arnaud M.B."/>
            <person name="Bates S."/>
            <person name="Brown A.J."/>
            <person name="Brunke S."/>
            <person name="Costanzo M.C."/>
            <person name="Fitzpatrick D.A."/>
            <person name="de Groot P.W."/>
            <person name="Harris D."/>
            <person name="Hoyer L.L."/>
            <person name="Hube B."/>
            <person name="Klis F.M."/>
            <person name="Kodira C."/>
            <person name="Lennard N."/>
            <person name="Logue M.E."/>
            <person name="Martin R."/>
            <person name="Neiman A.M."/>
            <person name="Nikolaou E."/>
            <person name="Quail M.A."/>
            <person name="Quinn J."/>
            <person name="Santos M.C."/>
            <person name="Schmitzberger F.F."/>
            <person name="Sherlock G."/>
            <person name="Shah P."/>
            <person name="Silverstein K.A."/>
            <person name="Skrzypek M.S."/>
            <person name="Soll D."/>
            <person name="Staggs R."/>
            <person name="Stansfield I."/>
            <person name="Stumpf M.P."/>
            <person name="Sudbery P.E."/>
            <person name="Srikantha T."/>
            <person name="Zeng Q."/>
            <person name="Berman J."/>
            <person name="Berriman M."/>
            <person name="Heitman J."/>
            <person name="Gow N.A."/>
            <person name="Lorenz M.C."/>
            <person name="Birren B.W."/>
            <person name="Kellis M."/>
            <person name="Cuomo C.A."/>
        </authorList>
    </citation>
    <scope>NUCLEOTIDE SEQUENCE [LARGE SCALE GENOMIC DNA]</scope>
    <source>
        <strain evidence="5">ATCC 6260 / CBS 566 / DSM 6381 / JCM 1539 / NBRC 10279 / NRRL Y-324</strain>
    </source>
</reference>
<dbReference type="GeneID" id="5127216"/>
<gene>
    <name evidence="4" type="ORF">PGUG_02963</name>
</gene>
<feature type="region of interest" description="Disordered" evidence="2">
    <location>
        <begin position="1"/>
        <end position="71"/>
    </location>
</feature>
<dbReference type="InterPro" id="IPR003959">
    <property type="entry name" value="ATPase_AAA_core"/>
</dbReference>